<keyword evidence="7" id="KW-0833">Ubl conjugation pathway</keyword>
<dbReference type="Gene3D" id="3.30.40.10">
    <property type="entry name" value="Zinc/RING finger domain, C3HC4 (zinc finger)"/>
    <property type="match status" value="2"/>
</dbReference>
<dbReference type="PANTHER" id="PTHR10782">
    <property type="entry name" value="ZINC FINGER MIZ DOMAIN-CONTAINING PROTEIN"/>
    <property type="match status" value="1"/>
</dbReference>
<evidence type="ECO:0000313" key="14">
    <source>
        <dbReference type="Proteomes" id="UP000639772"/>
    </source>
</evidence>
<dbReference type="PROSITE" id="PS51044">
    <property type="entry name" value="ZF_SP_RING"/>
    <property type="match status" value="1"/>
</dbReference>
<evidence type="ECO:0000259" key="11">
    <source>
        <dbReference type="PROSITE" id="PS50800"/>
    </source>
</evidence>
<dbReference type="GO" id="GO:0016925">
    <property type="term" value="P:protein sumoylation"/>
    <property type="evidence" value="ECO:0007669"/>
    <property type="project" value="UniProtKB-UniPathway"/>
</dbReference>
<dbReference type="EMBL" id="JADCNM010000001">
    <property type="protein sequence ID" value="KAG0503149.1"/>
    <property type="molecule type" value="Genomic_DNA"/>
</dbReference>
<dbReference type="GO" id="GO:0005634">
    <property type="term" value="C:nucleus"/>
    <property type="evidence" value="ECO:0007669"/>
    <property type="project" value="UniProtKB-SubCell"/>
</dbReference>
<evidence type="ECO:0000256" key="5">
    <source>
        <dbReference type="ARBA" id="ARBA00022723"/>
    </source>
</evidence>
<protein>
    <recommendedName>
        <fullName evidence="15">E3 SUMO-protein ligase SIZ1</fullName>
    </recommendedName>
</protein>
<evidence type="ECO:0000256" key="10">
    <source>
        <dbReference type="PROSITE-ProRule" id="PRU00452"/>
    </source>
</evidence>
<dbReference type="SMART" id="SM00513">
    <property type="entry name" value="SAP"/>
    <property type="match status" value="1"/>
</dbReference>
<dbReference type="GO" id="GO:0008270">
    <property type="term" value="F:zinc ion binding"/>
    <property type="evidence" value="ECO:0007669"/>
    <property type="project" value="UniProtKB-KW"/>
</dbReference>
<dbReference type="Proteomes" id="UP000639772">
    <property type="component" value="Chromosome 1"/>
</dbReference>
<reference evidence="13 14" key="1">
    <citation type="journal article" date="2020" name="Nat. Food">
        <title>A phased Vanilla planifolia genome enables genetic improvement of flavour and production.</title>
        <authorList>
            <person name="Hasing T."/>
            <person name="Tang H."/>
            <person name="Brym M."/>
            <person name="Khazi F."/>
            <person name="Huang T."/>
            <person name="Chambers A.H."/>
        </authorList>
    </citation>
    <scope>NUCLEOTIDE SEQUENCE [LARGE SCALE GENOMIC DNA]</scope>
    <source>
        <tissue evidence="13">Leaf</tissue>
    </source>
</reference>
<keyword evidence="9" id="KW-0539">Nucleus</keyword>
<dbReference type="GO" id="GO:0061665">
    <property type="term" value="F:SUMO ligase activity"/>
    <property type="evidence" value="ECO:0007669"/>
    <property type="project" value="TreeGrafter"/>
</dbReference>
<dbReference type="Gene3D" id="1.10.720.30">
    <property type="entry name" value="SAP domain"/>
    <property type="match status" value="1"/>
</dbReference>
<dbReference type="PANTHER" id="PTHR10782:SF42">
    <property type="entry name" value="E3 SUMO-PROTEIN LIGASE SIZ2"/>
    <property type="match status" value="1"/>
</dbReference>
<evidence type="ECO:0008006" key="15">
    <source>
        <dbReference type="Google" id="ProtNLM"/>
    </source>
</evidence>
<keyword evidence="4" id="KW-0808">Transferase</keyword>
<dbReference type="SMART" id="SM00249">
    <property type="entry name" value="PHD"/>
    <property type="match status" value="1"/>
</dbReference>
<keyword evidence="5" id="KW-0479">Metal-binding</keyword>
<proteinExistence type="inferred from homology"/>
<dbReference type="InterPro" id="IPR003034">
    <property type="entry name" value="SAP_dom"/>
</dbReference>
<evidence type="ECO:0000256" key="6">
    <source>
        <dbReference type="ARBA" id="ARBA00022771"/>
    </source>
</evidence>
<comment type="subcellular location">
    <subcellularLocation>
        <location evidence="1">Nucleus</location>
    </subcellularLocation>
</comment>
<evidence type="ECO:0000256" key="9">
    <source>
        <dbReference type="ARBA" id="ARBA00023242"/>
    </source>
</evidence>
<comment type="similarity">
    <text evidence="3">Belongs to the PIAS family.</text>
</comment>
<dbReference type="InterPro" id="IPR013083">
    <property type="entry name" value="Znf_RING/FYVE/PHD"/>
</dbReference>
<evidence type="ECO:0000256" key="3">
    <source>
        <dbReference type="ARBA" id="ARBA00005383"/>
    </source>
</evidence>
<evidence type="ECO:0000256" key="8">
    <source>
        <dbReference type="ARBA" id="ARBA00022833"/>
    </source>
</evidence>
<dbReference type="InterPro" id="IPR036361">
    <property type="entry name" value="SAP_dom_sf"/>
</dbReference>
<dbReference type="CDD" id="cd15570">
    <property type="entry name" value="PHD_Bye1p_SIZ1_like"/>
    <property type="match status" value="1"/>
</dbReference>
<dbReference type="InterPro" id="IPR004181">
    <property type="entry name" value="Znf_MIZ"/>
</dbReference>
<dbReference type="SUPFAM" id="SSF57903">
    <property type="entry name" value="FYVE/PHD zinc finger"/>
    <property type="match status" value="1"/>
</dbReference>
<dbReference type="AlphaFoldDB" id="A0A835S2U5"/>
<dbReference type="OrthoDB" id="28127at2759"/>
<evidence type="ECO:0000313" key="13">
    <source>
        <dbReference type="EMBL" id="KAG0503149.1"/>
    </source>
</evidence>
<evidence type="ECO:0000256" key="1">
    <source>
        <dbReference type="ARBA" id="ARBA00004123"/>
    </source>
</evidence>
<name>A0A835S2U5_VANPL</name>
<organism evidence="13 14">
    <name type="scientific">Vanilla planifolia</name>
    <name type="common">Vanilla</name>
    <dbReference type="NCBI Taxonomy" id="51239"/>
    <lineage>
        <taxon>Eukaryota</taxon>
        <taxon>Viridiplantae</taxon>
        <taxon>Streptophyta</taxon>
        <taxon>Embryophyta</taxon>
        <taxon>Tracheophyta</taxon>
        <taxon>Spermatophyta</taxon>
        <taxon>Magnoliopsida</taxon>
        <taxon>Liliopsida</taxon>
        <taxon>Asparagales</taxon>
        <taxon>Orchidaceae</taxon>
        <taxon>Vanilloideae</taxon>
        <taxon>Vanilleae</taxon>
        <taxon>Vanilla</taxon>
    </lineage>
</organism>
<keyword evidence="6 10" id="KW-0863">Zinc-finger</keyword>
<comment type="caution">
    <text evidence="13">The sequence shown here is derived from an EMBL/GenBank/DDBJ whole genome shotgun (WGS) entry which is preliminary data.</text>
</comment>
<sequence length="1072" mass="119178">MAARRSSAYLYRFLLARPLDPTSTYGARSHFSIFTPASTLDCSGDFITSPQKRWASKTATTRTTEVANKISIGPKYASGELEKHEKDTGVVYYGPISSTIKKVKLLSLSTCCLSVSLGPVITFMTSPELNVVVKGAVASCVMILSASTTAALHWFVGPYIHKLRWQPGFRSPEKRENNGGAASAEVMDVVKDARAKLAHFRIKELKDILSQLSLAKNGKKQDLVDRIATLLSDQNVSESHVLSRRSLIGIREIVKIIDDTYRKIQGSGATLLASRSMISSDFNFVKPKAEVDDACQLALKVRCPCGSSLVTDSMIKCEDGKCQVLQHLGCVMIPQKPLESGQLGRPPIFYCELCRLSRADPFCVAVRHPVLPLKLTNYRVAERTEVNVEKTFTLSRADKELLQRTDYDLQLWCILLNDEVYFRMHWPLHSKLKVNGFEIKTTNRDGSLFLGINSRDDGQSLKTYAVEGINKIFLSGSDDRVFCCGIRLVRRQTVEQILSMIPRESEGESLKDSLARVHRCILGGKTTENSDSDSDIEVVADSVTVSLRDPMSGSRIRIAGRFKGCVHMRCFDLETFIIVNQRSRKWQCPTCLKNYSLESILIDPYFNRITSLVCFLAGFVSILFNFFHLCHIYCCCCRCNIVGEDVNEVELRPDGCWRAKTQGECNYNDLCGWHFPDGSLCGQTCGETSTSEMSMQLKQVGSSEGFTRLKFDLRRKNNGMWEIGKMDQSPSSGNNVQQESESNCQKIMHVRSNVTGSGSYRALEDISVNGTKLVDFPSNACNEIVSINETFGQRFPSEDGPILAQPRDENVIVISDSDEEDKGLDNAVPNPCLTAMNLLTSNPSISGDLKLPNYGTLTSDFVNRTNDLGSPLWEMQLNPEDLQFLHSDISISDALVDAPGPDAIATTDACRIMTELGELLQENNAEYAYDAEMNGSLVNNPLAFGCDDPSLQIFLPTQPDSRTVHAGLGEQSKLTSVFEDGWISLAPAADGVQTAATRECRPNSRNHLFLHENWPESMENDSGSPLLSLNRQHELKATLNGQKPDASFRHSHQQRSMRSRFMFTLDIDSDSQ</sequence>
<dbReference type="InterPro" id="IPR011011">
    <property type="entry name" value="Znf_FYVE_PHD"/>
</dbReference>
<dbReference type="Pfam" id="PF02037">
    <property type="entry name" value="SAP"/>
    <property type="match status" value="1"/>
</dbReference>
<dbReference type="SUPFAM" id="SSF68906">
    <property type="entry name" value="SAP domain"/>
    <property type="match status" value="1"/>
</dbReference>
<evidence type="ECO:0000256" key="4">
    <source>
        <dbReference type="ARBA" id="ARBA00022679"/>
    </source>
</evidence>
<dbReference type="InterPro" id="IPR001965">
    <property type="entry name" value="Znf_PHD"/>
</dbReference>
<dbReference type="PROSITE" id="PS50800">
    <property type="entry name" value="SAP"/>
    <property type="match status" value="1"/>
</dbReference>
<evidence type="ECO:0000256" key="2">
    <source>
        <dbReference type="ARBA" id="ARBA00004718"/>
    </source>
</evidence>
<evidence type="ECO:0000256" key="7">
    <source>
        <dbReference type="ARBA" id="ARBA00022786"/>
    </source>
</evidence>
<feature type="domain" description="SP-RING-type" evidence="12">
    <location>
        <begin position="532"/>
        <end position="615"/>
    </location>
</feature>
<evidence type="ECO:0000259" key="12">
    <source>
        <dbReference type="PROSITE" id="PS51044"/>
    </source>
</evidence>
<dbReference type="UniPathway" id="UPA00886"/>
<gene>
    <name evidence="13" type="ORF">HPP92_003221</name>
</gene>
<accession>A0A835S2U5</accession>
<feature type="domain" description="SAP" evidence="11">
    <location>
        <begin position="197"/>
        <end position="231"/>
    </location>
</feature>
<comment type="pathway">
    <text evidence="2">Protein modification; protein sumoylation.</text>
</comment>
<dbReference type="Pfam" id="PF02891">
    <property type="entry name" value="zf-MIZ"/>
    <property type="match status" value="1"/>
</dbReference>
<keyword evidence="8" id="KW-0862">Zinc</keyword>
<dbReference type="GO" id="GO:0000785">
    <property type="term" value="C:chromatin"/>
    <property type="evidence" value="ECO:0007669"/>
    <property type="project" value="TreeGrafter"/>
</dbReference>